<evidence type="ECO:0000313" key="2">
    <source>
        <dbReference type="Proteomes" id="UP000625551"/>
    </source>
</evidence>
<sequence>MKKPLIILHNDSLNGSPQSNNALSQLQEFVDQTWEREKKKFQEETGYIIQPTDSLEKLMKLCQAKGLTHHMFFHLMVIKSTISKQH</sequence>
<accession>A0ABR7XKK1</accession>
<protein>
    <submittedName>
        <fullName evidence="1">Uncharacterized protein</fullName>
    </submittedName>
</protein>
<reference evidence="1 2" key="1">
    <citation type="submission" date="2020-09" db="EMBL/GenBank/DDBJ databases">
        <title>Genome sequencing and assembly of Pontibacter sp.</title>
        <authorList>
            <person name="Chhetri G."/>
        </authorList>
    </citation>
    <scope>NUCLEOTIDE SEQUENCE [LARGE SCALE GENOMIC DNA]</scope>
    <source>
        <strain evidence="1 2">JH31</strain>
    </source>
</reference>
<keyword evidence="2" id="KW-1185">Reference proteome</keyword>
<dbReference type="RefSeq" id="WP_191184959.1">
    <property type="nucleotide sequence ID" value="NZ_JACXAJ010000011.1"/>
</dbReference>
<proteinExistence type="predicted"/>
<dbReference type="Proteomes" id="UP000625551">
    <property type="component" value="Unassembled WGS sequence"/>
</dbReference>
<evidence type="ECO:0000313" key="1">
    <source>
        <dbReference type="EMBL" id="MBD1398827.1"/>
    </source>
</evidence>
<dbReference type="EMBL" id="JACXAJ010000011">
    <property type="protein sequence ID" value="MBD1398827.1"/>
    <property type="molecule type" value="Genomic_DNA"/>
</dbReference>
<gene>
    <name evidence="1" type="ORF">H9Q13_16770</name>
</gene>
<comment type="caution">
    <text evidence="1">The sequence shown here is derived from an EMBL/GenBank/DDBJ whole genome shotgun (WGS) entry which is preliminary data.</text>
</comment>
<organism evidence="1 2">
    <name type="scientific">Pontibacter aquaedesilientis</name>
    <dbReference type="NCBI Taxonomy" id="2766980"/>
    <lineage>
        <taxon>Bacteria</taxon>
        <taxon>Pseudomonadati</taxon>
        <taxon>Bacteroidota</taxon>
        <taxon>Cytophagia</taxon>
        <taxon>Cytophagales</taxon>
        <taxon>Hymenobacteraceae</taxon>
        <taxon>Pontibacter</taxon>
    </lineage>
</organism>
<name>A0ABR7XKK1_9BACT</name>